<dbReference type="PANTHER" id="PTHR30273">
    <property type="entry name" value="PERIPLASMIC SIGNAL SENSOR AND SIGMA FACTOR ACTIVATOR FECR-RELATED"/>
    <property type="match status" value="1"/>
</dbReference>
<proteinExistence type="predicted"/>
<reference evidence="5" key="1">
    <citation type="submission" date="2017-01" db="EMBL/GenBank/DDBJ databases">
        <authorList>
            <person name="Varghese N."/>
            <person name="Submissions S."/>
        </authorList>
    </citation>
    <scope>NUCLEOTIDE SEQUENCE [LARGE SCALE GENOMIC DNA]</scope>
    <source>
        <strain evidence="5">DSM 21054</strain>
    </source>
</reference>
<protein>
    <submittedName>
        <fullName evidence="4">FecR family protein</fullName>
    </submittedName>
</protein>
<dbReference type="InterPro" id="IPR012373">
    <property type="entry name" value="Ferrdict_sens_TM"/>
</dbReference>
<dbReference type="Proteomes" id="UP000186917">
    <property type="component" value="Unassembled WGS sequence"/>
</dbReference>
<dbReference type="InterPro" id="IPR006860">
    <property type="entry name" value="FecR"/>
</dbReference>
<dbReference type="Pfam" id="PF04773">
    <property type="entry name" value="FecR"/>
    <property type="match status" value="1"/>
</dbReference>
<dbReference type="Gene3D" id="2.60.120.1440">
    <property type="match status" value="1"/>
</dbReference>
<dbReference type="PANTHER" id="PTHR30273:SF2">
    <property type="entry name" value="PROTEIN FECR"/>
    <property type="match status" value="1"/>
</dbReference>
<evidence type="ECO:0000313" key="5">
    <source>
        <dbReference type="Proteomes" id="UP000186917"/>
    </source>
</evidence>
<dbReference type="EMBL" id="FTOR01000013">
    <property type="protein sequence ID" value="SIT33628.1"/>
    <property type="molecule type" value="Genomic_DNA"/>
</dbReference>
<dbReference type="GO" id="GO:0016989">
    <property type="term" value="F:sigma factor antagonist activity"/>
    <property type="evidence" value="ECO:0007669"/>
    <property type="project" value="TreeGrafter"/>
</dbReference>
<feature type="domain" description="Protein FecR C-terminal" evidence="3">
    <location>
        <begin position="341"/>
        <end position="408"/>
    </location>
</feature>
<dbReference type="AlphaFoldDB" id="A0A173MBW4"/>
<dbReference type="Gene3D" id="3.55.50.30">
    <property type="match status" value="1"/>
</dbReference>
<feature type="transmembrane region" description="Helical" evidence="1">
    <location>
        <begin position="113"/>
        <end position="130"/>
    </location>
</feature>
<keyword evidence="1" id="KW-0812">Transmembrane</keyword>
<evidence type="ECO:0000256" key="1">
    <source>
        <dbReference type="SAM" id="Phobius"/>
    </source>
</evidence>
<feature type="domain" description="FecR protein" evidence="2">
    <location>
        <begin position="203"/>
        <end position="297"/>
    </location>
</feature>
<evidence type="ECO:0000313" key="4">
    <source>
        <dbReference type="EMBL" id="SIT33628.1"/>
    </source>
</evidence>
<dbReference type="InterPro" id="IPR032508">
    <property type="entry name" value="FecR_C"/>
</dbReference>
<dbReference type="KEGG" id="fln:FLA_1032"/>
<dbReference type="Pfam" id="PF16344">
    <property type="entry name" value="FecR_C"/>
    <property type="match status" value="1"/>
</dbReference>
<dbReference type="RefSeq" id="WP_076382317.1">
    <property type="nucleotide sequence ID" value="NZ_AP017422.1"/>
</dbReference>
<name>A0A173MBW4_9BACT</name>
<gene>
    <name evidence="4" type="ORF">SAMN05421788_11322</name>
</gene>
<accession>A0A173MBW4</accession>
<keyword evidence="1" id="KW-1133">Transmembrane helix</keyword>
<organism evidence="4 5">
    <name type="scientific">Filimonas lacunae</name>
    <dbReference type="NCBI Taxonomy" id="477680"/>
    <lineage>
        <taxon>Bacteria</taxon>
        <taxon>Pseudomonadati</taxon>
        <taxon>Bacteroidota</taxon>
        <taxon>Chitinophagia</taxon>
        <taxon>Chitinophagales</taxon>
        <taxon>Chitinophagaceae</taxon>
        <taxon>Filimonas</taxon>
    </lineage>
</organism>
<dbReference type="STRING" id="477680.SAMN05421788_11322"/>
<dbReference type="OrthoDB" id="645008at2"/>
<keyword evidence="1" id="KW-0472">Membrane</keyword>
<evidence type="ECO:0000259" key="2">
    <source>
        <dbReference type="Pfam" id="PF04773"/>
    </source>
</evidence>
<evidence type="ECO:0000259" key="3">
    <source>
        <dbReference type="Pfam" id="PF16344"/>
    </source>
</evidence>
<sequence>MLQISDDQNQEDQFAALARIAALVAKEKLGALDVQERQELESWLLERNEHTDWKDKINDKDFYQEISRLYAVAESGMEAARSAFNKKYFNKLPDINDATADIVPPGRRIPYRWIAAATIIPLMLVALWLLNRKETTKEITGQALILPAGNKAMLTLANGQRITLDSGTSGNVIQGADIQVNYKDGQVAYQDGTGTEKELSWNTLSTGKGGMFHLLLPDGTSVWLNAVSSIRYPAAFVGKERHVELQGQAYFEVAAGKEKPFTVAVNGMTVTALGTAFDIMAYSDESSSRATLVEGAVMVEKGKAVEQLQPGEQAVLTAAGDLAVNRLANVESVVAWKLGFFQFSHTDIQTLMREVARWYDVDIVFQRKDIYSKYGGRISRKLDLAALLSLLEGNGVGHFKMEGRRVIVLP</sequence>
<keyword evidence="5" id="KW-1185">Reference proteome</keyword>